<dbReference type="InterPro" id="IPR036568">
    <property type="entry name" value="GGCT-like_sf"/>
</dbReference>
<dbReference type="EMBL" id="JANUGQ010000020">
    <property type="protein sequence ID" value="MCS0638206.1"/>
    <property type="molecule type" value="Genomic_DNA"/>
</dbReference>
<dbReference type="InterPro" id="IPR009288">
    <property type="entry name" value="AIG2-like_dom"/>
</dbReference>
<dbReference type="CDD" id="cd06661">
    <property type="entry name" value="GGCT_like"/>
    <property type="match status" value="1"/>
</dbReference>
<protein>
    <submittedName>
        <fullName evidence="2">Gamma-glutamylcyclotransferase</fullName>
    </submittedName>
</protein>
<evidence type="ECO:0000259" key="1">
    <source>
        <dbReference type="Pfam" id="PF06094"/>
    </source>
</evidence>
<gene>
    <name evidence="2" type="ORF">NX801_21620</name>
</gene>
<proteinExistence type="predicted"/>
<keyword evidence="3" id="KW-1185">Reference proteome</keyword>
<accession>A0ABT2CNC6</accession>
<organism evidence="2 3">
    <name type="scientific">Streptomyces pyxinae</name>
    <dbReference type="NCBI Taxonomy" id="2970734"/>
    <lineage>
        <taxon>Bacteria</taxon>
        <taxon>Bacillati</taxon>
        <taxon>Actinomycetota</taxon>
        <taxon>Actinomycetes</taxon>
        <taxon>Kitasatosporales</taxon>
        <taxon>Streptomycetaceae</taxon>
        <taxon>Streptomyces</taxon>
    </lineage>
</organism>
<dbReference type="RefSeq" id="WP_258789557.1">
    <property type="nucleotide sequence ID" value="NZ_JANUGQ010000020.1"/>
</dbReference>
<dbReference type="InterPro" id="IPR013024">
    <property type="entry name" value="GGCT-like"/>
</dbReference>
<dbReference type="SUPFAM" id="SSF110857">
    <property type="entry name" value="Gamma-glutamyl cyclotransferase-like"/>
    <property type="match status" value="1"/>
</dbReference>
<dbReference type="Gene3D" id="3.10.490.10">
    <property type="entry name" value="Gamma-glutamyl cyclotransferase-like"/>
    <property type="match status" value="1"/>
</dbReference>
<reference evidence="2" key="1">
    <citation type="submission" date="2022-08" db="EMBL/GenBank/DDBJ databases">
        <authorList>
            <person name="Somphong A."/>
            <person name="Phongsopitanun W."/>
        </authorList>
    </citation>
    <scope>NUCLEOTIDE SEQUENCE</scope>
    <source>
        <strain evidence="2">LP05-1</strain>
    </source>
</reference>
<evidence type="ECO:0000313" key="3">
    <source>
        <dbReference type="Proteomes" id="UP001431313"/>
    </source>
</evidence>
<dbReference type="Pfam" id="PF06094">
    <property type="entry name" value="GGACT"/>
    <property type="match status" value="1"/>
</dbReference>
<evidence type="ECO:0000313" key="2">
    <source>
        <dbReference type="EMBL" id="MCS0638206.1"/>
    </source>
</evidence>
<name>A0ABT2CNC6_9ACTN</name>
<dbReference type="Proteomes" id="UP001431313">
    <property type="component" value="Unassembled WGS sequence"/>
</dbReference>
<sequence length="148" mass="15798">MPVPASGAGELPFFVYGTLRPGQDNHDRFLRGRTAGEEPARLPGAVLHEGPGYPFLAGGAGEVRGELVWAAPGEYGALLSVLDRLERFTAPGHPLNLYERRAREVRRARDGSAVRAWVYLAAPAVRLGAAIAGGDWLNRPGAPEPPLP</sequence>
<comment type="caution">
    <text evidence="2">The sequence shown here is derived from an EMBL/GenBank/DDBJ whole genome shotgun (WGS) entry which is preliminary data.</text>
</comment>
<feature type="domain" description="Gamma-glutamylcyclotransferase AIG2-like" evidence="1">
    <location>
        <begin position="13"/>
        <end position="137"/>
    </location>
</feature>